<gene>
    <name evidence="2" type="ORF">V5E97_36470</name>
</gene>
<feature type="region of interest" description="Disordered" evidence="1">
    <location>
        <begin position="124"/>
        <end position="169"/>
    </location>
</feature>
<evidence type="ECO:0000256" key="1">
    <source>
        <dbReference type="SAM" id="MobiDB-lite"/>
    </source>
</evidence>
<sequence length="219" mass="24632">MSFRTPSYRLHKPTGQAVVTISGRDFYLGKHGTEASRSEYDRLIAEWLTAGRQLPVTDDATISELMVEFLKWADAYYVKDGEPTSEAAFSQRGLIDRGFESQWHKRTILVKLLLGQLKSGILSGKRGGNGKRGEKRSGQLNQGYRRGDQGRPSRGAGLQGCHSAGRKELGHRTSPCWVRDWDYRRPHNPHGSCSTSCTGLELRTNRRNNRATLARKTQE</sequence>
<protein>
    <recommendedName>
        <fullName evidence="3">Core-binding (CB) domain-containing protein</fullName>
    </recommendedName>
</protein>
<organism evidence="2">
    <name type="scientific">Singulisphaera sp. Ch08</name>
    <dbReference type="NCBI Taxonomy" id="3120278"/>
    <lineage>
        <taxon>Bacteria</taxon>
        <taxon>Pseudomonadati</taxon>
        <taxon>Planctomycetota</taxon>
        <taxon>Planctomycetia</taxon>
        <taxon>Isosphaerales</taxon>
        <taxon>Isosphaeraceae</taxon>
        <taxon>Singulisphaera</taxon>
    </lineage>
</organism>
<evidence type="ECO:0008006" key="3">
    <source>
        <dbReference type="Google" id="ProtNLM"/>
    </source>
</evidence>
<evidence type="ECO:0000313" key="2">
    <source>
        <dbReference type="EMBL" id="XBH08444.1"/>
    </source>
</evidence>
<name>A0AAU7CSU9_9BACT</name>
<proteinExistence type="predicted"/>
<accession>A0AAU7CSU9</accession>
<reference evidence="2" key="1">
    <citation type="submission" date="2024-05" db="EMBL/GenBank/DDBJ databases">
        <title>Planctomycetes of the genus Singulisphaera possess chitinolytic capabilities.</title>
        <authorList>
            <person name="Ivanova A."/>
        </authorList>
    </citation>
    <scope>NUCLEOTIDE SEQUENCE</scope>
    <source>
        <strain evidence="2">Ch08T</strain>
    </source>
</reference>
<dbReference type="RefSeq" id="WP_406701308.1">
    <property type="nucleotide sequence ID" value="NZ_CP155447.1"/>
</dbReference>
<dbReference type="AlphaFoldDB" id="A0AAU7CSU9"/>
<dbReference type="EMBL" id="CP155447">
    <property type="protein sequence ID" value="XBH08444.1"/>
    <property type="molecule type" value="Genomic_DNA"/>
</dbReference>